<dbReference type="Gene3D" id="2.170.130.10">
    <property type="entry name" value="TonB-dependent receptor, plug domain"/>
    <property type="match status" value="1"/>
</dbReference>
<keyword evidence="4 8" id="KW-0812">Transmembrane</keyword>
<evidence type="ECO:0000259" key="12">
    <source>
        <dbReference type="Pfam" id="PF07715"/>
    </source>
</evidence>
<evidence type="ECO:0000256" key="2">
    <source>
        <dbReference type="ARBA" id="ARBA00022448"/>
    </source>
</evidence>
<evidence type="ECO:0000259" key="11">
    <source>
        <dbReference type="Pfam" id="PF00593"/>
    </source>
</evidence>
<comment type="subcellular location">
    <subcellularLocation>
        <location evidence="1 8">Cell outer membrane</location>
        <topology evidence="1 8">Multi-pass membrane protein</topology>
    </subcellularLocation>
</comment>
<protein>
    <submittedName>
        <fullName evidence="13">TonB-dependent receptor</fullName>
    </submittedName>
</protein>
<comment type="caution">
    <text evidence="13">The sequence shown here is derived from an EMBL/GenBank/DDBJ whole genome shotgun (WGS) entry which is preliminary data.</text>
</comment>
<dbReference type="AlphaFoldDB" id="A0A4Z0QF64"/>
<dbReference type="EMBL" id="SRMB01000001">
    <property type="protein sequence ID" value="TGE27969.1"/>
    <property type="molecule type" value="Genomic_DNA"/>
</dbReference>
<dbReference type="Proteomes" id="UP000298471">
    <property type="component" value="Unassembled WGS sequence"/>
</dbReference>
<evidence type="ECO:0000256" key="10">
    <source>
        <dbReference type="SAM" id="SignalP"/>
    </source>
</evidence>
<evidence type="ECO:0000313" key="14">
    <source>
        <dbReference type="Proteomes" id="UP000298471"/>
    </source>
</evidence>
<dbReference type="InterPro" id="IPR000531">
    <property type="entry name" value="Beta-barrel_TonB"/>
</dbReference>
<keyword evidence="7 8" id="KW-0998">Cell outer membrane</keyword>
<dbReference type="SUPFAM" id="SSF56935">
    <property type="entry name" value="Porins"/>
    <property type="match status" value="1"/>
</dbReference>
<dbReference type="CDD" id="cd01347">
    <property type="entry name" value="ligand_gated_channel"/>
    <property type="match status" value="1"/>
</dbReference>
<keyword evidence="6 8" id="KW-0472">Membrane</keyword>
<feature type="signal peptide" evidence="10">
    <location>
        <begin position="1"/>
        <end position="20"/>
    </location>
</feature>
<keyword evidence="3 8" id="KW-1134">Transmembrane beta strand</keyword>
<evidence type="ECO:0000256" key="9">
    <source>
        <dbReference type="RuleBase" id="RU003357"/>
    </source>
</evidence>
<organism evidence="13 14">
    <name type="scientific">Hymenobacter metallicola</name>
    <dbReference type="NCBI Taxonomy" id="2563114"/>
    <lineage>
        <taxon>Bacteria</taxon>
        <taxon>Pseudomonadati</taxon>
        <taxon>Bacteroidota</taxon>
        <taxon>Cytophagia</taxon>
        <taxon>Cytophagales</taxon>
        <taxon>Hymenobacteraceae</taxon>
        <taxon>Hymenobacter</taxon>
    </lineage>
</organism>
<evidence type="ECO:0000256" key="5">
    <source>
        <dbReference type="ARBA" id="ARBA00023077"/>
    </source>
</evidence>
<dbReference type="RefSeq" id="WP_135391342.1">
    <property type="nucleotide sequence ID" value="NZ_SRMB01000001.1"/>
</dbReference>
<evidence type="ECO:0000256" key="3">
    <source>
        <dbReference type="ARBA" id="ARBA00022452"/>
    </source>
</evidence>
<evidence type="ECO:0000256" key="7">
    <source>
        <dbReference type="ARBA" id="ARBA00023237"/>
    </source>
</evidence>
<evidence type="ECO:0000256" key="6">
    <source>
        <dbReference type="ARBA" id="ARBA00023136"/>
    </source>
</evidence>
<evidence type="ECO:0000256" key="4">
    <source>
        <dbReference type="ARBA" id="ARBA00022692"/>
    </source>
</evidence>
<dbReference type="InterPro" id="IPR039426">
    <property type="entry name" value="TonB-dep_rcpt-like"/>
</dbReference>
<evidence type="ECO:0000313" key="13">
    <source>
        <dbReference type="EMBL" id="TGE27969.1"/>
    </source>
</evidence>
<feature type="domain" description="TonB-dependent receptor-like beta-barrel" evidence="11">
    <location>
        <begin position="398"/>
        <end position="816"/>
    </location>
</feature>
<dbReference type="Pfam" id="PF00593">
    <property type="entry name" value="TonB_dep_Rec_b-barrel"/>
    <property type="match status" value="1"/>
</dbReference>
<name>A0A4Z0QF64_9BACT</name>
<dbReference type="InterPro" id="IPR037066">
    <property type="entry name" value="Plug_dom_sf"/>
</dbReference>
<dbReference type="PANTHER" id="PTHR47234:SF3">
    <property type="entry name" value="SECRETIN_TONB SHORT N-TERMINAL DOMAIN-CONTAINING PROTEIN"/>
    <property type="match status" value="1"/>
</dbReference>
<keyword evidence="13" id="KW-0675">Receptor</keyword>
<evidence type="ECO:0000256" key="8">
    <source>
        <dbReference type="PROSITE-ProRule" id="PRU01360"/>
    </source>
</evidence>
<dbReference type="Pfam" id="PF13715">
    <property type="entry name" value="CarbopepD_reg_2"/>
    <property type="match status" value="1"/>
</dbReference>
<keyword evidence="5 9" id="KW-0798">TonB box</keyword>
<proteinExistence type="inferred from homology"/>
<dbReference type="InterPro" id="IPR036942">
    <property type="entry name" value="Beta-barrel_TonB_sf"/>
</dbReference>
<dbReference type="SUPFAM" id="SSF49464">
    <property type="entry name" value="Carboxypeptidase regulatory domain-like"/>
    <property type="match status" value="1"/>
</dbReference>
<dbReference type="Pfam" id="PF07715">
    <property type="entry name" value="Plug"/>
    <property type="match status" value="1"/>
</dbReference>
<feature type="domain" description="TonB-dependent receptor plug" evidence="12">
    <location>
        <begin position="115"/>
        <end position="237"/>
    </location>
</feature>
<sequence>MRKITIVAVAMCLTSATAWAQSQTLSGRVLDAAGRPVIGATVVEKGTNNGTATDNDGRFSLSTRAAAPRLVISSIGFASQEVTAGSGEVSVSLAEATTSLGTVQVVGSRSQNRSVTDSPSPVDIIDLREVTTRTGQLDVNQLLQFVAPSFNSNRQTGSDGADHVDPASLRGLGPDQTLVLVNGKRQHQSALVNLFGSRGRGNTGTDLNVIPAASIERIEILRDGAAAQYGSDAIAGVINIVLKSSVKELTASVNYGAYDAKYRFDDEKFDGGNFNANLNYGLGLGERGSFINATLDYNKREHTQRANVPSPDGLARREYGDPEVTNVSGYLNSKFALSDKSHIYVFGGANKRRGDAFAWTRFADDDRNVPAIYPNGFDPIITSDIWDVSAVAGFRTSLGGWELDLSENFGSNRFEYGVENSLNASLGASSPTSFDAGGFQLSQDIVSLGLTRNFKTVLQGLNVAAGAEWRRERYSLFAGEEKSYRNYNTDPNVEVASGSQGFPGFQPTDAIEAKRSNFGAYVDAELSLTPQWLLAGALRFENYTDFGSTLNYKASTRYNLTEFLTLRGTYSTGFRAPSLAQINFNSTFTNFIGGEPVEVLLARNNSAVTRKLGIPSLKQETSNSANVGLTSRIGSSLSLTLDGYYIKVKDRVVLTSQFSADDPVIGEDLQALNVGQAQFFANAADTRSIGLDVVLNHALALGAGGRLNSTLAANFNRLRIDRVQTSGRLTGREEEFFGAREQAFVKASAPPSKINLTFDYKVSRFGALLRFVRFDKVQLIDWNGDPMNYKARTTTDLTLSYSLSDHVQLAIGSSNLGNVYPTLFNPQLTETGGAWDPVQMGANGRFYFAKLQARF</sequence>
<dbReference type="PANTHER" id="PTHR47234">
    <property type="match status" value="1"/>
</dbReference>
<keyword evidence="10" id="KW-0732">Signal</keyword>
<keyword evidence="14" id="KW-1185">Reference proteome</keyword>
<evidence type="ECO:0000256" key="1">
    <source>
        <dbReference type="ARBA" id="ARBA00004571"/>
    </source>
</evidence>
<dbReference type="GO" id="GO:0009279">
    <property type="term" value="C:cell outer membrane"/>
    <property type="evidence" value="ECO:0007669"/>
    <property type="project" value="UniProtKB-SubCell"/>
</dbReference>
<comment type="similarity">
    <text evidence="8 9">Belongs to the TonB-dependent receptor family.</text>
</comment>
<dbReference type="OrthoDB" id="9805434at2"/>
<dbReference type="Gene3D" id="2.60.40.1120">
    <property type="entry name" value="Carboxypeptidase-like, regulatory domain"/>
    <property type="match status" value="1"/>
</dbReference>
<keyword evidence="2 8" id="KW-0813">Transport</keyword>
<dbReference type="Gene3D" id="2.40.170.20">
    <property type="entry name" value="TonB-dependent receptor, beta-barrel domain"/>
    <property type="match status" value="1"/>
</dbReference>
<gene>
    <name evidence="13" type="ORF">E5K02_00455</name>
</gene>
<feature type="chain" id="PRO_5021415928" evidence="10">
    <location>
        <begin position="21"/>
        <end position="855"/>
    </location>
</feature>
<dbReference type="PROSITE" id="PS52016">
    <property type="entry name" value="TONB_DEPENDENT_REC_3"/>
    <property type="match status" value="1"/>
</dbReference>
<dbReference type="InterPro" id="IPR012910">
    <property type="entry name" value="Plug_dom"/>
</dbReference>
<reference evidence="13 14" key="1">
    <citation type="submission" date="2019-04" db="EMBL/GenBank/DDBJ databases">
        <authorList>
            <person name="Feng G."/>
            <person name="Zhang J."/>
            <person name="Zhu H."/>
        </authorList>
    </citation>
    <scope>NUCLEOTIDE SEQUENCE [LARGE SCALE GENOMIC DNA]</scope>
    <source>
        <strain evidence="13 14">9PBR-1</strain>
    </source>
</reference>
<accession>A0A4Z0QF64</accession>
<dbReference type="InterPro" id="IPR008969">
    <property type="entry name" value="CarboxyPept-like_regulatory"/>
</dbReference>